<evidence type="ECO:0000313" key="3">
    <source>
        <dbReference type="Proteomes" id="UP000789901"/>
    </source>
</evidence>
<comment type="caution">
    <text evidence="2">The sequence shown here is derived from an EMBL/GenBank/DDBJ whole genome shotgun (WGS) entry which is preliminary data.</text>
</comment>
<feature type="region of interest" description="Disordered" evidence="1">
    <location>
        <begin position="1"/>
        <end position="30"/>
    </location>
</feature>
<feature type="compositionally biased region" description="Basic and acidic residues" evidence="1">
    <location>
        <begin position="9"/>
        <end position="19"/>
    </location>
</feature>
<dbReference type="Proteomes" id="UP000789901">
    <property type="component" value="Unassembled WGS sequence"/>
</dbReference>
<reference evidence="2 3" key="1">
    <citation type="submission" date="2021-06" db="EMBL/GenBank/DDBJ databases">
        <authorList>
            <person name="Kallberg Y."/>
            <person name="Tangrot J."/>
            <person name="Rosling A."/>
        </authorList>
    </citation>
    <scope>NUCLEOTIDE SEQUENCE [LARGE SCALE GENOMIC DNA]</scope>
    <source>
        <strain evidence="2 3">120-4 pot B 10/14</strain>
    </source>
</reference>
<dbReference type="SUPFAM" id="SSF56219">
    <property type="entry name" value="DNase I-like"/>
    <property type="match status" value="1"/>
</dbReference>
<sequence length="224" mass="26175">MPVTEPLNETERFSEENSAKRTLTKKTSKTRNSIAMITNDREDRSNRIELEKKREKQNEQEIKLIQDENLLKKDTYTWSNGSTATRIDQIWISEDLIKNLYKAEILDMYLITESDHSTVLVNLKRILYVAKQNIPFRKIPNSTKKTLSTNKKTKFPLQKDTISISKICQELKKLARENKDQKAILALSSKRALTRAIIIRLLLYKINVRHKTNIDLDETVSIEK</sequence>
<name>A0ABN7UVL1_GIGMA</name>
<proteinExistence type="predicted"/>
<dbReference type="EMBL" id="CAJVQB010006498">
    <property type="protein sequence ID" value="CAG8685195.1"/>
    <property type="molecule type" value="Genomic_DNA"/>
</dbReference>
<protein>
    <submittedName>
        <fullName evidence="2">38069_t:CDS:1</fullName>
    </submittedName>
</protein>
<keyword evidence="3" id="KW-1185">Reference proteome</keyword>
<gene>
    <name evidence="2" type="ORF">GMARGA_LOCUS11213</name>
</gene>
<organism evidence="2 3">
    <name type="scientific">Gigaspora margarita</name>
    <dbReference type="NCBI Taxonomy" id="4874"/>
    <lineage>
        <taxon>Eukaryota</taxon>
        <taxon>Fungi</taxon>
        <taxon>Fungi incertae sedis</taxon>
        <taxon>Mucoromycota</taxon>
        <taxon>Glomeromycotina</taxon>
        <taxon>Glomeromycetes</taxon>
        <taxon>Diversisporales</taxon>
        <taxon>Gigasporaceae</taxon>
        <taxon>Gigaspora</taxon>
    </lineage>
</organism>
<evidence type="ECO:0000256" key="1">
    <source>
        <dbReference type="SAM" id="MobiDB-lite"/>
    </source>
</evidence>
<evidence type="ECO:0000313" key="2">
    <source>
        <dbReference type="EMBL" id="CAG8685195.1"/>
    </source>
</evidence>
<accession>A0ABN7UVL1</accession>
<dbReference type="InterPro" id="IPR036691">
    <property type="entry name" value="Endo/exonu/phosph_ase_sf"/>
</dbReference>
<dbReference type="Gene3D" id="3.60.10.10">
    <property type="entry name" value="Endonuclease/exonuclease/phosphatase"/>
    <property type="match status" value="1"/>
</dbReference>